<dbReference type="Proteomes" id="UP000007266">
    <property type="component" value="Linkage group 9"/>
</dbReference>
<protein>
    <submittedName>
        <fullName evidence="10">Facilitated trehalose transporter Tret1-2 homolog-like Protein</fullName>
    </submittedName>
</protein>
<proteinExistence type="inferred from homology"/>
<dbReference type="Gene3D" id="1.20.1250.20">
    <property type="entry name" value="MFS general substrate transporter like domains"/>
    <property type="match status" value="1"/>
</dbReference>
<dbReference type="InParanoid" id="D6X030"/>
<evidence type="ECO:0000256" key="5">
    <source>
        <dbReference type="ARBA" id="ARBA00023136"/>
    </source>
</evidence>
<dbReference type="GO" id="GO:0022857">
    <property type="term" value="F:transmembrane transporter activity"/>
    <property type="evidence" value="ECO:0000318"/>
    <property type="project" value="GO_Central"/>
</dbReference>
<feature type="transmembrane region" description="Helical" evidence="8">
    <location>
        <begin position="321"/>
        <end position="343"/>
    </location>
</feature>
<evidence type="ECO:0000256" key="3">
    <source>
        <dbReference type="ARBA" id="ARBA00022692"/>
    </source>
</evidence>
<dbReference type="InterPro" id="IPR050549">
    <property type="entry name" value="MFS_Trehalose_Transporter"/>
</dbReference>
<keyword evidence="3 8" id="KW-0812">Transmembrane</keyword>
<dbReference type="InterPro" id="IPR020846">
    <property type="entry name" value="MFS_dom"/>
</dbReference>
<reference evidence="10 11" key="1">
    <citation type="journal article" date="2008" name="Nature">
        <title>The genome of the model beetle and pest Tribolium castaneum.</title>
        <authorList>
            <consortium name="Tribolium Genome Sequencing Consortium"/>
            <person name="Richards S."/>
            <person name="Gibbs R.A."/>
            <person name="Weinstock G.M."/>
            <person name="Brown S.J."/>
            <person name="Denell R."/>
            <person name="Beeman R.W."/>
            <person name="Gibbs R."/>
            <person name="Beeman R.W."/>
            <person name="Brown S.J."/>
            <person name="Bucher G."/>
            <person name="Friedrich M."/>
            <person name="Grimmelikhuijzen C.J."/>
            <person name="Klingler M."/>
            <person name="Lorenzen M."/>
            <person name="Richards S."/>
            <person name="Roth S."/>
            <person name="Schroder R."/>
            <person name="Tautz D."/>
            <person name="Zdobnov E.M."/>
            <person name="Muzny D."/>
            <person name="Gibbs R.A."/>
            <person name="Weinstock G.M."/>
            <person name="Attaway T."/>
            <person name="Bell S."/>
            <person name="Buhay C.J."/>
            <person name="Chandrabose M.N."/>
            <person name="Chavez D."/>
            <person name="Clerk-Blankenburg K.P."/>
            <person name="Cree A."/>
            <person name="Dao M."/>
            <person name="Davis C."/>
            <person name="Chacko J."/>
            <person name="Dinh H."/>
            <person name="Dugan-Rocha S."/>
            <person name="Fowler G."/>
            <person name="Garner T.T."/>
            <person name="Garnes J."/>
            <person name="Gnirke A."/>
            <person name="Hawes A."/>
            <person name="Hernandez J."/>
            <person name="Hines S."/>
            <person name="Holder M."/>
            <person name="Hume J."/>
            <person name="Jhangiani S.N."/>
            <person name="Joshi V."/>
            <person name="Khan Z.M."/>
            <person name="Jackson L."/>
            <person name="Kovar C."/>
            <person name="Kowis A."/>
            <person name="Lee S."/>
            <person name="Lewis L.R."/>
            <person name="Margolis J."/>
            <person name="Morgan M."/>
            <person name="Nazareth L.V."/>
            <person name="Nguyen N."/>
            <person name="Okwuonu G."/>
            <person name="Parker D."/>
            <person name="Richards S."/>
            <person name="Ruiz S.J."/>
            <person name="Santibanez J."/>
            <person name="Savard J."/>
            <person name="Scherer S.E."/>
            <person name="Schneider B."/>
            <person name="Sodergren E."/>
            <person name="Tautz D."/>
            <person name="Vattahil S."/>
            <person name="Villasana D."/>
            <person name="White C.S."/>
            <person name="Wright R."/>
            <person name="Park Y."/>
            <person name="Beeman R.W."/>
            <person name="Lord J."/>
            <person name="Oppert B."/>
            <person name="Lorenzen M."/>
            <person name="Brown S."/>
            <person name="Wang L."/>
            <person name="Savard J."/>
            <person name="Tautz D."/>
            <person name="Richards S."/>
            <person name="Weinstock G."/>
            <person name="Gibbs R.A."/>
            <person name="Liu Y."/>
            <person name="Worley K."/>
            <person name="Weinstock G."/>
            <person name="Elsik C.G."/>
            <person name="Reese J.T."/>
            <person name="Elhaik E."/>
            <person name="Landan G."/>
            <person name="Graur D."/>
            <person name="Arensburger P."/>
            <person name="Atkinson P."/>
            <person name="Beeman R.W."/>
            <person name="Beidler J."/>
            <person name="Brown S.J."/>
            <person name="Demuth J.P."/>
            <person name="Drury D.W."/>
            <person name="Du Y.Z."/>
            <person name="Fujiwara H."/>
            <person name="Lorenzen M."/>
            <person name="Maselli V."/>
            <person name="Osanai M."/>
            <person name="Park Y."/>
            <person name="Robertson H.M."/>
            <person name="Tu Z."/>
            <person name="Wang J.J."/>
            <person name="Wang S."/>
            <person name="Richards S."/>
            <person name="Song H."/>
            <person name="Zhang L."/>
            <person name="Sodergren E."/>
            <person name="Werner D."/>
            <person name="Stanke M."/>
            <person name="Morgenstern B."/>
            <person name="Solovyev V."/>
            <person name="Kosarev P."/>
            <person name="Brown G."/>
            <person name="Chen H.C."/>
            <person name="Ermolaeva O."/>
            <person name="Hlavina W."/>
            <person name="Kapustin Y."/>
            <person name="Kiryutin B."/>
            <person name="Kitts P."/>
            <person name="Maglott D."/>
            <person name="Pruitt K."/>
            <person name="Sapojnikov V."/>
            <person name="Souvorov A."/>
            <person name="Mackey A.J."/>
            <person name="Waterhouse R.M."/>
            <person name="Wyder S."/>
            <person name="Zdobnov E.M."/>
            <person name="Zdobnov E.M."/>
            <person name="Wyder S."/>
            <person name="Kriventseva E.V."/>
            <person name="Kadowaki T."/>
            <person name="Bork P."/>
            <person name="Aranda M."/>
            <person name="Bao R."/>
            <person name="Beermann A."/>
            <person name="Berns N."/>
            <person name="Bolognesi R."/>
            <person name="Bonneton F."/>
            <person name="Bopp D."/>
            <person name="Brown S.J."/>
            <person name="Bucher G."/>
            <person name="Butts T."/>
            <person name="Chaumot A."/>
            <person name="Denell R.E."/>
            <person name="Ferrier D.E."/>
            <person name="Friedrich M."/>
            <person name="Gordon C.M."/>
            <person name="Jindra M."/>
            <person name="Klingler M."/>
            <person name="Lan Q."/>
            <person name="Lattorff H.M."/>
            <person name="Laudet V."/>
            <person name="von Levetsow C."/>
            <person name="Liu Z."/>
            <person name="Lutz R."/>
            <person name="Lynch J.A."/>
            <person name="da Fonseca R.N."/>
            <person name="Posnien N."/>
            <person name="Reuter R."/>
            <person name="Roth S."/>
            <person name="Savard J."/>
            <person name="Schinko J.B."/>
            <person name="Schmitt C."/>
            <person name="Schoppmeier M."/>
            <person name="Schroder R."/>
            <person name="Shippy T.D."/>
            <person name="Simonnet F."/>
            <person name="Marques-Souza H."/>
            <person name="Tautz D."/>
            <person name="Tomoyasu Y."/>
            <person name="Trauner J."/>
            <person name="Van der Zee M."/>
            <person name="Vervoort M."/>
            <person name="Wittkopp N."/>
            <person name="Wimmer E.A."/>
            <person name="Yang X."/>
            <person name="Jones A.K."/>
            <person name="Sattelle D.B."/>
            <person name="Ebert P.R."/>
            <person name="Nelson D."/>
            <person name="Scott J.G."/>
            <person name="Beeman R.W."/>
            <person name="Muthukrishnan S."/>
            <person name="Kramer K.J."/>
            <person name="Arakane Y."/>
            <person name="Beeman R.W."/>
            <person name="Zhu Q."/>
            <person name="Hogenkamp D."/>
            <person name="Dixit R."/>
            <person name="Oppert B."/>
            <person name="Jiang H."/>
            <person name="Zou Z."/>
            <person name="Marshall J."/>
            <person name="Elpidina E."/>
            <person name="Vinokurov K."/>
            <person name="Oppert C."/>
            <person name="Zou Z."/>
            <person name="Evans J."/>
            <person name="Lu Z."/>
            <person name="Zhao P."/>
            <person name="Sumathipala N."/>
            <person name="Altincicek B."/>
            <person name="Vilcinskas A."/>
            <person name="Williams M."/>
            <person name="Hultmark D."/>
            <person name="Hetru C."/>
            <person name="Jiang H."/>
            <person name="Grimmelikhuijzen C.J."/>
            <person name="Hauser F."/>
            <person name="Cazzamali G."/>
            <person name="Williamson M."/>
            <person name="Park Y."/>
            <person name="Li B."/>
            <person name="Tanaka Y."/>
            <person name="Predel R."/>
            <person name="Neupert S."/>
            <person name="Schachtner J."/>
            <person name="Verleyen P."/>
            <person name="Raible F."/>
            <person name="Bork P."/>
            <person name="Friedrich M."/>
            <person name="Walden K.K."/>
            <person name="Robertson H.M."/>
            <person name="Angeli S."/>
            <person name="Foret S."/>
            <person name="Bucher G."/>
            <person name="Schuetz S."/>
            <person name="Maleszka R."/>
            <person name="Wimmer E.A."/>
            <person name="Beeman R.W."/>
            <person name="Lorenzen M."/>
            <person name="Tomoyasu Y."/>
            <person name="Miller S.C."/>
            <person name="Grossmann D."/>
            <person name="Bucher G."/>
        </authorList>
    </citation>
    <scope>NUCLEOTIDE SEQUENCE [LARGE SCALE GENOMIC DNA]</scope>
    <source>
        <strain evidence="10 11">Georgia GA2</strain>
    </source>
</reference>
<evidence type="ECO:0000256" key="4">
    <source>
        <dbReference type="ARBA" id="ARBA00022989"/>
    </source>
</evidence>
<reference evidence="10 11" key="2">
    <citation type="journal article" date="2010" name="Nucleic Acids Res.">
        <title>BeetleBase in 2010: revisions to provide comprehensive genomic information for Tribolium castaneum.</title>
        <authorList>
            <person name="Kim H.S."/>
            <person name="Murphy T."/>
            <person name="Xia J."/>
            <person name="Caragea D."/>
            <person name="Park Y."/>
            <person name="Beeman R.W."/>
            <person name="Lorenzen M.D."/>
            <person name="Butcher S."/>
            <person name="Manak J.R."/>
            <person name="Brown S.J."/>
        </authorList>
    </citation>
    <scope>GENOME REANNOTATION</scope>
    <source>
        <strain evidence="10 11">Georgia GA2</strain>
    </source>
</reference>
<feature type="transmembrane region" description="Helical" evidence="8">
    <location>
        <begin position="172"/>
        <end position="195"/>
    </location>
</feature>
<feature type="transmembrane region" description="Helical" evidence="8">
    <location>
        <begin position="12"/>
        <end position="33"/>
    </location>
</feature>
<dbReference type="AlphaFoldDB" id="D6X030"/>
<evidence type="ECO:0000259" key="9">
    <source>
        <dbReference type="PROSITE" id="PS50850"/>
    </source>
</evidence>
<sequence length="459" mass="50715">MQTRNLFQGSKYVYLSAMSANIAAFMTGCSSAWSSPIIPKLLTDDWDQNPLGRVITKIEISWVGSLSSFGAVFGAVLVGLVTQKIGRKFTNILVMTLFLVAFLTAAFTPLIEILYIARILMGSACGGLFYACHVYNTEIAEDANRGILMSSSGLLLVLGIVFTYSVGPFVSIMLYNLILVGICVVYFPIFCYFAPESPYHLIQKRQEAEAFKSLYYLRRLPDNKIDELIAQIKSQLESKEEGSFLDIFKTRGSIKAFFCASSLVIFTQLSGINVFYSYMQVIFNATQSSVPPEICPIIISIVQLLSSSVSTLLCDRLGRRTLLLISASGSAFFEVVLGLYFYLQNGGQDVSALGWLPITSLVGFMLFYKFGIGTFAWPMSSELLPPKVLAKATLLLTTIFWCLGCLLTLFFNPLSDAVGMAGSFWLFAGCCSVFAVITFFFIFETKGKSFDQIQAVFNK</sequence>
<evidence type="ECO:0000256" key="8">
    <source>
        <dbReference type="SAM" id="Phobius"/>
    </source>
</evidence>
<feature type="transmembrane region" description="Helical" evidence="8">
    <location>
        <begin position="423"/>
        <end position="443"/>
    </location>
</feature>
<gene>
    <name evidence="10" type="primary">AUGUSTUS-3.0.2_12231</name>
    <name evidence="10" type="ORF">TcasGA2_TC012231</name>
</gene>
<dbReference type="PROSITE" id="PS51257">
    <property type="entry name" value="PROKAR_LIPOPROTEIN"/>
    <property type="match status" value="1"/>
</dbReference>
<dbReference type="KEGG" id="tca:655545"/>
<feature type="transmembrane region" description="Helical" evidence="8">
    <location>
        <begin position="89"/>
        <end position="107"/>
    </location>
</feature>
<dbReference type="GO" id="GO:0005886">
    <property type="term" value="C:plasma membrane"/>
    <property type="evidence" value="ECO:0007669"/>
    <property type="project" value="UniProtKB-SubCell"/>
</dbReference>
<dbReference type="InterPro" id="IPR005828">
    <property type="entry name" value="MFS_sugar_transport-like"/>
</dbReference>
<feature type="transmembrane region" description="Helical" evidence="8">
    <location>
        <begin position="296"/>
        <end position="314"/>
    </location>
</feature>
<feature type="transmembrane region" description="Helical" evidence="8">
    <location>
        <begin position="60"/>
        <end position="82"/>
    </location>
</feature>
<evidence type="ECO:0000313" key="10">
    <source>
        <dbReference type="EMBL" id="EFA10057.1"/>
    </source>
</evidence>
<dbReference type="InterPro" id="IPR036259">
    <property type="entry name" value="MFS_trans_sf"/>
</dbReference>
<comment type="subcellular location">
    <subcellularLocation>
        <location evidence="1">Cell membrane</location>
        <topology evidence="1">Multi-pass membrane protein</topology>
    </subcellularLocation>
</comment>
<keyword evidence="11" id="KW-1185">Reference proteome</keyword>
<dbReference type="eggNOG" id="KOG0254">
    <property type="taxonomic scope" value="Eukaryota"/>
</dbReference>
<dbReference type="FunFam" id="1.20.1250.20:FF:000055">
    <property type="entry name" value="Facilitated trehalose transporter Tret1-2 homolog"/>
    <property type="match status" value="1"/>
</dbReference>
<feature type="domain" description="Major facilitator superfamily (MFS) profile" evidence="9">
    <location>
        <begin position="16"/>
        <end position="446"/>
    </location>
</feature>
<evidence type="ECO:0000313" key="11">
    <source>
        <dbReference type="Proteomes" id="UP000007266"/>
    </source>
</evidence>
<keyword evidence="6" id="KW-0325">Glycoprotein</keyword>
<dbReference type="PhylomeDB" id="D6X030"/>
<accession>D6X030</accession>
<dbReference type="GO" id="GO:0055085">
    <property type="term" value="P:transmembrane transport"/>
    <property type="evidence" value="ECO:0000318"/>
    <property type="project" value="GO_Central"/>
</dbReference>
<feature type="transmembrane region" description="Helical" evidence="8">
    <location>
        <begin position="113"/>
        <end position="135"/>
    </location>
</feature>
<organism evidence="10 11">
    <name type="scientific">Tribolium castaneum</name>
    <name type="common">Red flour beetle</name>
    <dbReference type="NCBI Taxonomy" id="7070"/>
    <lineage>
        <taxon>Eukaryota</taxon>
        <taxon>Metazoa</taxon>
        <taxon>Ecdysozoa</taxon>
        <taxon>Arthropoda</taxon>
        <taxon>Hexapoda</taxon>
        <taxon>Insecta</taxon>
        <taxon>Pterygota</taxon>
        <taxon>Neoptera</taxon>
        <taxon>Endopterygota</taxon>
        <taxon>Coleoptera</taxon>
        <taxon>Polyphaga</taxon>
        <taxon>Cucujiformia</taxon>
        <taxon>Tenebrionidae</taxon>
        <taxon>Tenebrionidae incertae sedis</taxon>
        <taxon>Tribolium</taxon>
    </lineage>
</organism>
<evidence type="ECO:0000256" key="2">
    <source>
        <dbReference type="ARBA" id="ARBA00022475"/>
    </source>
</evidence>
<dbReference type="SUPFAM" id="SSF103473">
    <property type="entry name" value="MFS general substrate transporter"/>
    <property type="match status" value="1"/>
</dbReference>
<dbReference type="GO" id="GO:0016020">
    <property type="term" value="C:membrane"/>
    <property type="evidence" value="ECO:0000318"/>
    <property type="project" value="GO_Central"/>
</dbReference>
<keyword evidence="2" id="KW-1003">Cell membrane</keyword>
<feature type="transmembrane region" description="Helical" evidence="8">
    <location>
        <begin position="355"/>
        <end position="377"/>
    </location>
</feature>
<dbReference type="PANTHER" id="PTHR48021:SF47">
    <property type="entry name" value="GH17672P"/>
    <property type="match status" value="1"/>
</dbReference>
<dbReference type="Pfam" id="PF00083">
    <property type="entry name" value="Sugar_tr"/>
    <property type="match status" value="1"/>
</dbReference>
<name>D6X030_TRICA</name>
<keyword evidence="4 8" id="KW-1133">Transmembrane helix</keyword>
<evidence type="ECO:0000256" key="7">
    <source>
        <dbReference type="ARBA" id="ARBA00024348"/>
    </source>
</evidence>
<evidence type="ECO:0000256" key="6">
    <source>
        <dbReference type="ARBA" id="ARBA00023180"/>
    </source>
</evidence>
<keyword evidence="5 8" id="KW-0472">Membrane</keyword>
<dbReference type="PANTHER" id="PTHR48021">
    <property type="match status" value="1"/>
</dbReference>
<dbReference type="OrthoDB" id="4142200at2759"/>
<dbReference type="PROSITE" id="PS50850">
    <property type="entry name" value="MFS"/>
    <property type="match status" value="1"/>
</dbReference>
<dbReference type="HOGENOM" id="CLU_001265_30_5_1"/>
<feature type="transmembrane region" description="Helical" evidence="8">
    <location>
        <begin position="147"/>
        <end position="166"/>
    </location>
</feature>
<comment type="similarity">
    <text evidence="7">Belongs to the major facilitator superfamily. Sugar transporter (TC 2.A.1.1) family. Trehalose transporter subfamily.</text>
</comment>
<feature type="transmembrane region" description="Helical" evidence="8">
    <location>
        <begin position="389"/>
        <end position="411"/>
    </location>
</feature>
<feature type="transmembrane region" description="Helical" evidence="8">
    <location>
        <begin position="256"/>
        <end position="276"/>
    </location>
</feature>
<dbReference type="EMBL" id="KQ971364">
    <property type="protein sequence ID" value="EFA10057.1"/>
    <property type="molecule type" value="Genomic_DNA"/>
</dbReference>
<evidence type="ECO:0000256" key="1">
    <source>
        <dbReference type="ARBA" id="ARBA00004651"/>
    </source>
</evidence>